<dbReference type="InterPro" id="IPR011923">
    <property type="entry name" value="RodA/MrdB"/>
</dbReference>
<comment type="subcellular location">
    <subcellularLocation>
        <location evidence="6">Cell membrane</location>
        <topology evidence="6">Multi-pass membrane protein</topology>
    </subcellularLocation>
    <subcellularLocation>
        <location evidence="1">Membrane</location>
        <topology evidence="1">Multi-pass membrane protein</topology>
    </subcellularLocation>
</comment>
<feature type="transmembrane region" description="Helical" evidence="6">
    <location>
        <begin position="320"/>
        <end position="342"/>
    </location>
</feature>
<dbReference type="InterPro" id="IPR001182">
    <property type="entry name" value="FtsW/RodA"/>
</dbReference>
<feature type="transmembrane region" description="Helical" evidence="6">
    <location>
        <begin position="184"/>
        <end position="203"/>
    </location>
</feature>
<dbReference type="Proteomes" id="UP000002892">
    <property type="component" value="Chromosome"/>
</dbReference>
<evidence type="ECO:0000256" key="5">
    <source>
        <dbReference type="ARBA" id="ARBA00023136"/>
    </source>
</evidence>
<evidence type="ECO:0000313" key="8">
    <source>
        <dbReference type="Proteomes" id="UP000002892"/>
    </source>
</evidence>
<keyword evidence="8" id="KW-1185">Reference proteome</keyword>
<dbReference type="GO" id="GO:0008360">
    <property type="term" value="P:regulation of cell shape"/>
    <property type="evidence" value="ECO:0007669"/>
    <property type="project" value="UniProtKB-KW"/>
</dbReference>
<feature type="transmembrane region" description="Helical" evidence="6">
    <location>
        <begin position="354"/>
        <end position="377"/>
    </location>
</feature>
<dbReference type="EC" id="2.4.99.28" evidence="6"/>
<keyword evidence="2 6" id="KW-0812">Transmembrane</keyword>
<dbReference type="PANTHER" id="PTHR30474">
    <property type="entry name" value="CELL CYCLE PROTEIN"/>
    <property type="match status" value="1"/>
</dbReference>
<gene>
    <name evidence="6" type="primary">rodA</name>
    <name evidence="7" type="ordered locus">Desaci_4300</name>
</gene>
<reference evidence="7 8" key="1">
    <citation type="journal article" date="2012" name="J. Bacteriol.">
        <title>Complete genome sequences of Desulfosporosinus orientis DSM765T, Desulfosporosinus youngiae DSM17734T, Desulfosporosinus meridiei DSM13257T, and Desulfosporosinus acidiphilus DSM22704T.</title>
        <authorList>
            <person name="Pester M."/>
            <person name="Brambilla E."/>
            <person name="Alazard D."/>
            <person name="Rattei T."/>
            <person name="Weinmaier T."/>
            <person name="Han J."/>
            <person name="Lucas S."/>
            <person name="Lapidus A."/>
            <person name="Cheng J.F."/>
            <person name="Goodwin L."/>
            <person name="Pitluck S."/>
            <person name="Peters L."/>
            <person name="Ovchinnikova G."/>
            <person name="Teshima H."/>
            <person name="Detter J.C."/>
            <person name="Han C.S."/>
            <person name="Tapia R."/>
            <person name="Land M.L."/>
            <person name="Hauser L."/>
            <person name="Kyrpides N.C."/>
            <person name="Ivanova N.N."/>
            <person name="Pagani I."/>
            <person name="Huntmann M."/>
            <person name="Wei C.L."/>
            <person name="Davenport K.W."/>
            <person name="Daligault H."/>
            <person name="Chain P.S."/>
            <person name="Chen A."/>
            <person name="Mavromatis K."/>
            <person name="Markowitz V."/>
            <person name="Szeto E."/>
            <person name="Mikhailova N."/>
            <person name="Pati A."/>
            <person name="Wagner M."/>
            <person name="Woyke T."/>
            <person name="Ollivier B."/>
            <person name="Klenk H.P."/>
            <person name="Spring S."/>
            <person name="Loy A."/>
        </authorList>
    </citation>
    <scope>NUCLEOTIDE SEQUENCE [LARGE SCALE GENOMIC DNA]</scope>
    <source>
        <strain evidence="8">DSM 22704 / JCM 16185 / SJ4</strain>
    </source>
</reference>
<proteinExistence type="inferred from homology"/>
<dbReference type="GO" id="GO:0032153">
    <property type="term" value="C:cell division site"/>
    <property type="evidence" value="ECO:0007669"/>
    <property type="project" value="TreeGrafter"/>
</dbReference>
<feature type="transmembrane region" description="Helical" evidence="6">
    <location>
        <begin position="74"/>
        <end position="94"/>
    </location>
</feature>
<keyword evidence="6" id="KW-0328">Glycosyltransferase</keyword>
<dbReference type="HOGENOM" id="CLU_029243_2_2_9"/>
<accession>I4DBH7</accession>
<keyword evidence="4 6" id="KW-1133">Transmembrane helix</keyword>
<evidence type="ECO:0000256" key="6">
    <source>
        <dbReference type="HAMAP-Rule" id="MF_02079"/>
    </source>
</evidence>
<protein>
    <recommendedName>
        <fullName evidence="6">Peptidoglycan glycosyltransferase RodA</fullName>
        <shortName evidence="6">PGT</shortName>
        <ecNumber evidence="6">2.4.99.28</ecNumber>
    </recommendedName>
    <alternativeName>
        <fullName evidence="6">Cell elongation protein RodA</fullName>
    </alternativeName>
    <alternativeName>
        <fullName evidence="6">Cell wall polymerase</fullName>
    </alternativeName>
    <alternativeName>
        <fullName evidence="6">Peptidoglycan polymerase</fullName>
        <shortName evidence="6">PG polymerase</shortName>
    </alternativeName>
</protein>
<feature type="transmembrane region" description="Helical" evidence="6">
    <location>
        <begin position="47"/>
        <end position="67"/>
    </location>
</feature>
<feature type="transmembrane region" description="Helical" evidence="6">
    <location>
        <begin position="290"/>
        <end position="308"/>
    </location>
</feature>
<dbReference type="GO" id="GO:0005886">
    <property type="term" value="C:plasma membrane"/>
    <property type="evidence" value="ECO:0007669"/>
    <property type="project" value="UniProtKB-SubCell"/>
</dbReference>
<evidence type="ECO:0000256" key="3">
    <source>
        <dbReference type="ARBA" id="ARBA00022960"/>
    </source>
</evidence>
<dbReference type="GO" id="GO:0015648">
    <property type="term" value="F:lipid-linked peptidoglycan transporter activity"/>
    <property type="evidence" value="ECO:0007669"/>
    <property type="project" value="TreeGrafter"/>
</dbReference>
<dbReference type="HAMAP" id="MF_02079">
    <property type="entry name" value="PGT_RodA"/>
    <property type="match status" value="1"/>
</dbReference>
<comment type="function">
    <text evidence="6">Peptidoglycan polymerase that is essential for cell wall elongation.</text>
</comment>
<evidence type="ECO:0000256" key="4">
    <source>
        <dbReference type="ARBA" id="ARBA00022989"/>
    </source>
</evidence>
<evidence type="ECO:0000256" key="2">
    <source>
        <dbReference type="ARBA" id="ARBA00022692"/>
    </source>
</evidence>
<dbReference type="KEGG" id="dai:Desaci_4300"/>
<name>I4DBH7_DESAJ</name>
<dbReference type="EMBL" id="CP003639">
    <property type="protein sequence ID" value="AFM43151.1"/>
    <property type="molecule type" value="Genomic_DNA"/>
</dbReference>
<dbReference type="AlphaFoldDB" id="I4DBH7"/>
<keyword evidence="6" id="KW-0808">Transferase</keyword>
<keyword evidence="6" id="KW-1003">Cell membrane</keyword>
<feature type="transmembrane region" description="Helical" evidence="6">
    <location>
        <begin position="160"/>
        <end position="177"/>
    </location>
</feature>
<comment type="catalytic activity">
    <reaction evidence="6">
        <text>[GlcNAc-(1-&gt;4)-Mur2Ac(oyl-L-Ala-gamma-D-Glu-L-Lys-D-Ala-D-Ala)](n)-di-trans,octa-cis-undecaprenyl diphosphate + beta-D-GlcNAc-(1-&gt;4)-Mur2Ac(oyl-L-Ala-gamma-D-Glu-L-Lys-D-Ala-D-Ala)-di-trans,octa-cis-undecaprenyl diphosphate = [GlcNAc-(1-&gt;4)-Mur2Ac(oyl-L-Ala-gamma-D-Glu-L-Lys-D-Ala-D-Ala)](n+1)-di-trans,octa-cis-undecaprenyl diphosphate + di-trans,octa-cis-undecaprenyl diphosphate + H(+)</text>
        <dbReference type="Rhea" id="RHEA:23708"/>
        <dbReference type="Rhea" id="RHEA-COMP:9602"/>
        <dbReference type="Rhea" id="RHEA-COMP:9603"/>
        <dbReference type="ChEBI" id="CHEBI:15378"/>
        <dbReference type="ChEBI" id="CHEBI:58405"/>
        <dbReference type="ChEBI" id="CHEBI:60033"/>
        <dbReference type="ChEBI" id="CHEBI:78435"/>
        <dbReference type="EC" id="2.4.99.28"/>
    </reaction>
</comment>
<feature type="transmembrane region" description="Helical" evidence="6">
    <location>
        <begin position="137"/>
        <end position="154"/>
    </location>
</feature>
<feature type="transmembrane region" description="Helical" evidence="6">
    <location>
        <begin position="114"/>
        <end position="130"/>
    </location>
</feature>
<dbReference type="GO" id="GO:0008955">
    <property type="term" value="F:peptidoglycan glycosyltransferase activity"/>
    <property type="evidence" value="ECO:0007669"/>
    <property type="project" value="UniProtKB-UniRule"/>
</dbReference>
<keyword evidence="6" id="KW-0961">Cell wall biogenesis/degradation</keyword>
<dbReference type="Pfam" id="PF01098">
    <property type="entry name" value="FTSW_RODA_SPOVE"/>
    <property type="match status" value="1"/>
</dbReference>
<evidence type="ECO:0000256" key="1">
    <source>
        <dbReference type="ARBA" id="ARBA00004141"/>
    </source>
</evidence>
<keyword evidence="6" id="KW-0573">Peptidoglycan synthesis</keyword>
<dbReference type="STRING" id="646529.Desaci_4300"/>
<keyword evidence="5 6" id="KW-0472">Membrane</keyword>
<dbReference type="RefSeq" id="WP_014829137.1">
    <property type="nucleotide sequence ID" value="NC_018068.1"/>
</dbReference>
<comment type="pathway">
    <text evidence="6">Cell wall biogenesis; peptidoglycan biosynthesis.</text>
</comment>
<dbReference type="GO" id="GO:0071555">
    <property type="term" value="P:cell wall organization"/>
    <property type="evidence" value="ECO:0007669"/>
    <property type="project" value="UniProtKB-KW"/>
</dbReference>
<keyword evidence="3 6" id="KW-0133">Cell shape</keyword>
<dbReference type="PANTHER" id="PTHR30474:SF1">
    <property type="entry name" value="PEPTIDOGLYCAN GLYCOSYLTRANSFERASE MRDB"/>
    <property type="match status" value="1"/>
</dbReference>
<dbReference type="eggNOG" id="COG0772">
    <property type="taxonomic scope" value="Bacteria"/>
</dbReference>
<dbReference type="OrthoDB" id="9812661at2"/>
<evidence type="ECO:0000313" key="7">
    <source>
        <dbReference type="EMBL" id="AFM43151.1"/>
    </source>
</evidence>
<feature type="transmembrane region" description="Helical" evidence="6">
    <location>
        <begin position="12"/>
        <end position="35"/>
    </location>
</feature>
<dbReference type="GO" id="GO:0051301">
    <property type="term" value="P:cell division"/>
    <property type="evidence" value="ECO:0007669"/>
    <property type="project" value="InterPro"/>
</dbReference>
<comment type="similarity">
    <text evidence="6">Belongs to the SEDS family. MrdB/RodA subfamily.</text>
</comment>
<dbReference type="NCBIfam" id="TIGR02210">
    <property type="entry name" value="rodA_shape"/>
    <property type="match status" value="1"/>
</dbReference>
<sequence>MDKRVYRNIDLLFVVFTALLLAASLFILSTASINVDKADPMHYVKAQAIWIASGIIIAVVIAALDYQKWRHFRWWIYGLNLALLLAVILFGSSAKGATRWIPITSSFSIQPSEFAKIFIILTLADFLANRKGKLNNFKDFILPFLFVLIPMLLIFKQPDLGTTLVFAAIFIGMMFVAGANPYKFGGLLLGGACIVAVALWLHFATDLPWWLHWAQGLPLPMQDYQLKRLTIFVNPAADTSGDGYHIIQSIWAIGSGGFWGKGYRMGTQGQLNFLPEHHTDFIFSVVGEEFGFIGTVTLLFIFLIFILRSVSIAMKARDPYGMLIGTGIISMFTFHILVNVGMTSGIMPVTGIPLPLISFGGSAMWSNMAAVGLLLSINLRSQHLMF</sequence>
<dbReference type="UniPathway" id="UPA00219"/>
<organism evidence="7 8">
    <name type="scientific">Desulfosporosinus acidiphilus (strain DSM 22704 / JCM 16185 / SJ4)</name>
    <dbReference type="NCBI Taxonomy" id="646529"/>
    <lineage>
        <taxon>Bacteria</taxon>
        <taxon>Bacillati</taxon>
        <taxon>Bacillota</taxon>
        <taxon>Clostridia</taxon>
        <taxon>Eubacteriales</taxon>
        <taxon>Desulfitobacteriaceae</taxon>
        <taxon>Desulfosporosinus</taxon>
    </lineage>
</organism>
<dbReference type="GO" id="GO:0009252">
    <property type="term" value="P:peptidoglycan biosynthetic process"/>
    <property type="evidence" value="ECO:0007669"/>
    <property type="project" value="UniProtKB-UniRule"/>
</dbReference>